<gene>
    <name evidence="18" type="ORF">SAMN05660313_02216</name>
</gene>
<dbReference type="PROSITE" id="PS00545">
    <property type="entry name" value="ALDOSE_1_EPIMERASE"/>
    <property type="match status" value="1"/>
</dbReference>
<dbReference type="RefSeq" id="WP_072303865.1">
    <property type="nucleotide sequence ID" value="NZ_FPIY01000003.1"/>
</dbReference>
<feature type="active site" description="Proton acceptor" evidence="15">
    <location>
        <position position="317"/>
    </location>
</feature>
<dbReference type="PIRSF" id="PIRSF005096">
    <property type="entry name" value="GALM"/>
    <property type="match status" value="1"/>
</dbReference>
<accession>A0A1K1Q1D6</accession>
<evidence type="ECO:0000256" key="8">
    <source>
        <dbReference type="ARBA" id="ARBA00014165"/>
    </source>
</evidence>
<evidence type="ECO:0000256" key="10">
    <source>
        <dbReference type="ARBA" id="ARBA00022553"/>
    </source>
</evidence>
<dbReference type="AlphaFoldDB" id="A0A1K1Q1D6"/>
<dbReference type="GO" id="GO:0030246">
    <property type="term" value="F:carbohydrate binding"/>
    <property type="evidence" value="ECO:0007669"/>
    <property type="project" value="InterPro"/>
</dbReference>
<dbReference type="InterPro" id="IPR008183">
    <property type="entry name" value="Aldose_1/G6P_1-epimerase"/>
</dbReference>
<dbReference type="NCBIfam" id="NF008277">
    <property type="entry name" value="PRK11055.1"/>
    <property type="match status" value="1"/>
</dbReference>
<dbReference type="GO" id="GO:0004034">
    <property type="term" value="F:aldose 1-epimerase activity"/>
    <property type="evidence" value="ECO:0007669"/>
    <property type="project" value="UniProtKB-EC"/>
</dbReference>
<evidence type="ECO:0000256" key="7">
    <source>
        <dbReference type="ARBA" id="ARBA00013185"/>
    </source>
</evidence>
<evidence type="ECO:0000256" key="14">
    <source>
        <dbReference type="PIRNR" id="PIRNR005096"/>
    </source>
</evidence>
<name>A0A1K1Q1D6_9FLAO</name>
<evidence type="ECO:0000256" key="3">
    <source>
        <dbReference type="ARBA" id="ARBA00004496"/>
    </source>
</evidence>
<evidence type="ECO:0000313" key="19">
    <source>
        <dbReference type="Proteomes" id="UP000183257"/>
    </source>
</evidence>
<evidence type="ECO:0000256" key="13">
    <source>
        <dbReference type="ARBA" id="ARBA00023277"/>
    </source>
</evidence>
<keyword evidence="19" id="KW-1185">Reference proteome</keyword>
<feature type="binding site" evidence="17">
    <location>
        <begin position="181"/>
        <end position="183"/>
    </location>
    <ligand>
        <name>beta-D-galactose</name>
        <dbReference type="ChEBI" id="CHEBI:27667"/>
    </ligand>
</feature>
<comment type="subunit">
    <text evidence="6">Monomer.</text>
</comment>
<dbReference type="InterPro" id="IPR011013">
    <property type="entry name" value="Gal_mutarotase_sf_dom"/>
</dbReference>
<feature type="binding site" evidence="17">
    <location>
        <begin position="84"/>
        <end position="85"/>
    </location>
    <ligand>
        <name>beta-D-galactose</name>
        <dbReference type="ChEBI" id="CHEBI:27667"/>
    </ligand>
</feature>
<dbReference type="EMBL" id="FPIY01000003">
    <property type="protein sequence ID" value="SFW53499.1"/>
    <property type="molecule type" value="Genomic_DNA"/>
</dbReference>
<evidence type="ECO:0000256" key="15">
    <source>
        <dbReference type="PIRSR" id="PIRSR005096-1"/>
    </source>
</evidence>
<dbReference type="InterPro" id="IPR014718">
    <property type="entry name" value="GH-type_carb-bd"/>
</dbReference>
<comment type="pathway">
    <text evidence="4 14">Carbohydrate metabolism; hexose metabolism.</text>
</comment>
<evidence type="ECO:0000256" key="2">
    <source>
        <dbReference type="ARBA" id="ARBA00001913"/>
    </source>
</evidence>
<proteinExistence type="inferred from homology"/>
<keyword evidence="13 14" id="KW-0119">Carbohydrate metabolism</keyword>
<dbReference type="PANTHER" id="PTHR10091:SF0">
    <property type="entry name" value="GALACTOSE MUTAROTASE"/>
    <property type="match status" value="1"/>
</dbReference>
<dbReference type="GO" id="GO:0033499">
    <property type="term" value="P:galactose catabolic process via UDP-galactose, Leloir pathway"/>
    <property type="evidence" value="ECO:0007669"/>
    <property type="project" value="TreeGrafter"/>
</dbReference>
<evidence type="ECO:0000256" key="16">
    <source>
        <dbReference type="PIRSR" id="PIRSR005096-2"/>
    </source>
</evidence>
<keyword evidence="12 14" id="KW-0413">Isomerase</keyword>
<evidence type="ECO:0000256" key="6">
    <source>
        <dbReference type="ARBA" id="ARBA00011245"/>
    </source>
</evidence>
<keyword evidence="9" id="KW-0963">Cytoplasm</keyword>
<reference evidence="19" key="1">
    <citation type="submission" date="2016-11" db="EMBL/GenBank/DDBJ databases">
        <authorList>
            <person name="Varghese N."/>
            <person name="Submissions S."/>
        </authorList>
    </citation>
    <scope>NUCLEOTIDE SEQUENCE [LARGE SCALE GENOMIC DNA]</scope>
    <source>
        <strain evidence="19">DSM 24786</strain>
    </source>
</reference>
<keyword evidence="11" id="KW-0106">Calcium</keyword>
<dbReference type="Pfam" id="PF01263">
    <property type="entry name" value="Aldose_epim"/>
    <property type="match status" value="1"/>
</dbReference>
<organism evidence="18 19">
    <name type="scientific">Cellulophaga fucicola</name>
    <dbReference type="NCBI Taxonomy" id="76595"/>
    <lineage>
        <taxon>Bacteria</taxon>
        <taxon>Pseudomonadati</taxon>
        <taxon>Bacteroidota</taxon>
        <taxon>Flavobacteriia</taxon>
        <taxon>Flavobacteriales</taxon>
        <taxon>Flavobacteriaceae</taxon>
        <taxon>Cellulophaga</taxon>
    </lineage>
</organism>
<protein>
    <recommendedName>
        <fullName evidence="8 14">Aldose 1-epimerase</fullName>
        <ecNumber evidence="7 14">5.1.3.3</ecNumber>
    </recommendedName>
</protein>
<evidence type="ECO:0000256" key="4">
    <source>
        <dbReference type="ARBA" id="ARBA00005028"/>
    </source>
</evidence>
<evidence type="ECO:0000256" key="1">
    <source>
        <dbReference type="ARBA" id="ARBA00001614"/>
    </source>
</evidence>
<dbReference type="CDD" id="cd09019">
    <property type="entry name" value="galactose_mutarotase_like"/>
    <property type="match status" value="1"/>
</dbReference>
<dbReference type="GO" id="GO:0005737">
    <property type="term" value="C:cytoplasm"/>
    <property type="evidence" value="ECO:0007669"/>
    <property type="project" value="UniProtKB-SubCell"/>
</dbReference>
<feature type="binding site" evidence="16">
    <location>
        <position position="253"/>
    </location>
    <ligand>
        <name>beta-D-galactose</name>
        <dbReference type="ChEBI" id="CHEBI:27667"/>
    </ligand>
</feature>
<comment type="catalytic activity">
    <reaction evidence="1 14">
        <text>alpha-D-glucose = beta-D-glucose</text>
        <dbReference type="Rhea" id="RHEA:10264"/>
        <dbReference type="ChEBI" id="CHEBI:15903"/>
        <dbReference type="ChEBI" id="CHEBI:17925"/>
        <dbReference type="EC" id="5.1.3.3"/>
    </reaction>
</comment>
<dbReference type="FunFam" id="2.70.98.10:FF:000003">
    <property type="entry name" value="Aldose 1-epimerase"/>
    <property type="match status" value="1"/>
</dbReference>
<comment type="similarity">
    <text evidence="5 14">Belongs to the aldose epimerase family.</text>
</comment>
<dbReference type="Gene3D" id="2.70.98.10">
    <property type="match status" value="1"/>
</dbReference>
<dbReference type="InterPro" id="IPR047215">
    <property type="entry name" value="Galactose_mutarotase-like"/>
</dbReference>
<dbReference type="SUPFAM" id="SSF74650">
    <property type="entry name" value="Galactose mutarotase-like"/>
    <property type="match status" value="1"/>
</dbReference>
<dbReference type="GO" id="GO:0006006">
    <property type="term" value="P:glucose metabolic process"/>
    <property type="evidence" value="ECO:0007669"/>
    <property type="project" value="TreeGrafter"/>
</dbReference>
<evidence type="ECO:0000256" key="11">
    <source>
        <dbReference type="ARBA" id="ARBA00022837"/>
    </source>
</evidence>
<comment type="subcellular location">
    <subcellularLocation>
        <location evidence="3">Cytoplasm</location>
    </subcellularLocation>
</comment>
<evidence type="ECO:0000256" key="12">
    <source>
        <dbReference type="ARBA" id="ARBA00023235"/>
    </source>
</evidence>
<evidence type="ECO:0000313" key="18">
    <source>
        <dbReference type="EMBL" id="SFW53499.1"/>
    </source>
</evidence>
<dbReference type="InterPro" id="IPR018052">
    <property type="entry name" value="Ald1_epimerase_CS"/>
</dbReference>
<evidence type="ECO:0000256" key="17">
    <source>
        <dbReference type="PIRSR" id="PIRSR005096-3"/>
    </source>
</evidence>
<comment type="cofactor">
    <cofactor evidence="2">
        <name>Ca(2+)</name>
        <dbReference type="ChEBI" id="CHEBI:29108"/>
    </cofactor>
</comment>
<sequence>MLPQLLNAADFDTILNGKKVALYTLTNKQGSVAQITNYGGTVVSLWVKDKEDNFKDVVLGYKTLEEYRTNPNAYFGSIVGRYANRIAKGKFTLDNKTYTLATNNGENHLHGGTTGFDAAVWVAKQTCSHTLELTYVSGDMEEGYPGNLAVTVQYQLTEDNALKITYWAITDKTTIINLTNHSYFNLKGEGNGDILDHNLQINAEKFTSVDQTCIPTGELIPVKNTPLDFTKEKTIGKDINANYDQLKIGNGYDHNYVINQTETLNLAAKVTEPTAGIVMDVFTTEPGIQLYTGNFITDTVLGKTNKKYHPRAAFCLETQHYPDSPNKPNFPSVILQPKEEYHSVTLYKFSTKA</sequence>
<dbReference type="UniPathway" id="UPA00242"/>
<keyword evidence="10" id="KW-0597">Phosphoprotein</keyword>
<feature type="active site" description="Proton donor" evidence="15">
    <location>
        <position position="181"/>
    </location>
</feature>
<dbReference type="InterPro" id="IPR015443">
    <property type="entry name" value="Aldose_1-epimerase"/>
</dbReference>
<dbReference type="EC" id="5.1.3.3" evidence="7 14"/>
<evidence type="ECO:0000256" key="5">
    <source>
        <dbReference type="ARBA" id="ARBA00006206"/>
    </source>
</evidence>
<dbReference type="OrthoDB" id="9779408at2"/>
<dbReference type="Proteomes" id="UP000183257">
    <property type="component" value="Unassembled WGS sequence"/>
</dbReference>
<evidence type="ECO:0000256" key="9">
    <source>
        <dbReference type="ARBA" id="ARBA00022490"/>
    </source>
</evidence>
<dbReference type="PANTHER" id="PTHR10091">
    <property type="entry name" value="ALDOSE-1-EPIMERASE"/>
    <property type="match status" value="1"/>
</dbReference>
<dbReference type="STRING" id="76595.SAMN05660313_02216"/>